<evidence type="ECO:0000256" key="2">
    <source>
        <dbReference type="SAM" id="MobiDB-lite"/>
    </source>
</evidence>
<feature type="compositionally biased region" description="Polar residues" evidence="2">
    <location>
        <begin position="109"/>
        <end position="125"/>
    </location>
</feature>
<dbReference type="GO" id="GO:0005737">
    <property type="term" value="C:cytoplasm"/>
    <property type="evidence" value="ECO:0007669"/>
    <property type="project" value="TreeGrafter"/>
</dbReference>
<evidence type="ECO:0000313" key="4">
    <source>
        <dbReference type="EMBL" id="TKA69952.1"/>
    </source>
</evidence>
<dbReference type="InterPro" id="IPR000219">
    <property type="entry name" value="DH_dom"/>
</dbReference>
<feature type="region of interest" description="Disordered" evidence="2">
    <location>
        <begin position="674"/>
        <end position="784"/>
    </location>
</feature>
<keyword evidence="5" id="KW-1185">Reference proteome</keyword>
<dbReference type="GO" id="GO:0005085">
    <property type="term" value="F:guanyl-nucleotide exchange factor activity"/>
    <property type="evidence" value="ECO:0007669"/>
    <property type="project" value="InterPro"/>
</dbReference>
<accession>A0A4U0X135</accession>
<evidence type="ECO:0000256" key="1">
    <source>
        <dbReference type="SAM" id="Coils"/>
    </source>
</evidence>
<dbReference type="PANTHER" id="PTHR22834:SF20">
    <property type="entry name" value="SH3 DOMAIN-CONTAINING PROTEIN"/>
    <property type="match status" value="1"/>
</dbReference>
<dbReference type="CDD" id="cd07589">
    <property type="entry name" value="BAR_DNMBP"/>
    <property type="match status" value="1"/>
</dbReference>
<dbReference type="InterPro" id="IPR051492">
    <property type="entry name" value="Dynamin-Rho_GEF"/>
</dbReference>
<dbReference type="CDD" id="cd00160">
    <property type="entry name" value="RhoGEF"/>
    <property type="match status" value="1"/>
</dbReference>
<name>A0A4U0X135_9PEZI</name>
<feature type="domain" description="DH" evidence="3">
    <location>
        <begin position="789"/>
        <end position="1010"/>
    </location>
</feature>
<feature type="region of interest" description="Disordered" evidence="2">
    <location>
        <begin position="608"/>
        <end position="635"/>
    </location>
</feature>
<evidence type="ECO:0000313" key="5">
    <source>
        <dbReference type="Proteomes" id="UP000308768"/>
    </source>
</evidence>
<dbReference type="FunFam" id="1.20.900.10:FF:000053">
    <property type="entry name" value="Rho guanyl nucleotide exchange factor, putative"/>
    <property type="match status" value="1"/>
</dbReference>
<dbReference type="GO" id="GO:0035556">
    <property type="term" value="P:intracellular signal transduction"/>
    <property type="evidence" value="ECO:0007669"/>
    <property type="project" value="InterPro"/>
</dbReference>
<dbReference type="Pfam" id="PF00621">
    <property type="entry name" value="RhoGEF"/>
    <property type="match status" value="1"/>
</dbReference>
<feature type="region of interest" description="Disordered" evidence="2">
    <location>
        <begin position="160"/>
        <end position="237"/>
    </location>
</feature>
<dbReference type="InterPro" id="IPR001331">
    <property type="entry name" value="GDS_CDC24_CS"/>
</dbReference>
<dbReference type="EMBL" id="NAJN01000684">
    <property type="protein sequence ID" value="TKA69952.1"/>
    <property type="molecule type" value="Genomic_DNA"/>
</dbReference>
<dbReference type="PROSITE" id="PS50010">
    <property type="entry name" value="DH_2"/>
    <property type="match status" value="1"/>
</dbReference>
<feature type="compositionally biased region" description="Polar residues" evidence="2">
    <location>
        <begin position="717"/>
        <end position="730"/>
    </location>
</feature>
<dbReference type="InterPro" id="IPR027267">
    <property type="entry name" value="AH/BAR_dom_sf"/>
</dbReference>
<sequence>MESEERYFHHVPVSIAITPSPSALDENQHPERSHGDHTASDGTDADPHDFYRLHQSSSDPSGGHTGPPDPIATKPTSTMTSANSQDFASRAQLSTVNHSFPPPLLHSAARSSFRSVSGPASSNNAVEVRPNTALPSYPRPQQRSFKELVNRFNQSTVAAVNDSVPREKRAGVQESERLDAEAAIEKNRAPEGEQKAEDSKSQGFEEAAIPSQHVTDTGQRLDRSKQSFESSPPEQASRLRLVVDNIPRTHIQEPLTGHTEFEMDDSPVLGRVDDVAATEITSLKGDLDEPIVLQELLQPATSVRVDGLLQPLHEQGTVLSQVMKMRQRSVSSASHTDFAEDTASDNHDTESIKIMLGETPTITQQDVWTGEDQERTEGLQSTESNADVHEASSRNEISAEELAPLQESSSVHPEDPISSRVGNHSPEETPILTPWTPSLSSVHDGHLTLDSESYSAISRILEQYHDPTCTAEIRDELQRQFLSLSPDLARQGSWDHQRTHEYLENLLNGIISPTLTATSYHSNEKNSSVATTVPAIPGPREGSPTDGTLGTAIVYEDVEGHSPNVPDVFYSPRVVSDEVVVTERASEANSGNQKVAWNVLREPDLDTSAGAEHEYRPIPPPKDWNYSPKPGAKHQGLTMQDVELTSHLSSHDLLRIPQNSTIGQELGLAIQVDSPAASPTFPPPPPPEYSPPPPPPPPPLIVDENLHLLREGRPSPAASTQTKTSRSSTFPAPAREERSPRRRSSLDTINNSVHRSSASLPNEAPRAPSLEHATPEETALSPEQRRLKKRKFLIKEIVDTEFSYHHDMKIIEDMYKGTSTMISEEDRRTLFGNSDQIVEFSLHLLDVLRQAASSVYTMPRSIRWRLKRGSMSTSHSGNTEQSPLNGPDIPEEEDDRQTTIGQAFGHNIARMEKVYSSYLRNNNAAAARLQKIQSQRHVAQWLHECQEAAKDITSAWDLGSLIVKPVQRLLKYPLLLKELLEVTPKNHPDYAALDIAAREIVGVAQRIDEAKKRAELVDQVVNRKRKESDVRIGGLSKAFGRHTEKLRQQVGLSDAVEDPVYKAISEKWGGHYIILQVVLRDVERYLAEVQDFVDHHNGLVVAMEAIIDVGQSQLPEVESKWRRYAMAIRELTATALPEHKAAIYKRVTDPLVTAIKLHVAPDMLMQKRKKRIVDYAKFKAITARGEKPDKKTQELAEQYLALNETLKEELPKLYSLSAALSEACLKTFVDIQQQWLLIWQRKISSMLEDQQIPRSFSEISEAFSADHDLTLAQVESLGLCNGSMLHETANFLSPSSTMYNDDPNFSYKRSGTLTSSKRTMSVNSDLSPVLPTPDFARHSSSFALGPFGEAMFAPNGLSTSVGRMRASSGVSSRGSSTPTANSVPASGPHSLSNTMLAGSYFMPRPSTSTGRSADPSPAPPRLSADLPRSPRPISGSNYFSSNLLSSQRSNASPATRFSGVFSSALPLSDSPNPTRPATPQLGSNNVPVLFLAASLFEFNIDNTRKEAGYPYLSYVCGEIFDVVAQKGEIWLAKNQDDTTNRLGWIWEQHFAILPALAAD</sequence>
<dbReference type="GO" id="GO:0031991">
    <property type="term" value="P:regulation of actomyosin contractile ring contraction"/>
    <property type="evidence" value="ECO:0007669"/>
    <property type="project" value="TreeGrafter"/>
</dbReference>
<feature type="compositionally biased region" description="Basic and acidic residues" evidence="2">
    <location>
        <begin position="26"/>
        <end position="52"/>
    </location>
</feature>
<dbReference type="SMART" id="SM00325">
    <property type="entry name" value="RhoGEF"/>
    <property type="match status" value="1"/>
</dbReference>
<feature type="compositionally biased region" description="Polar residues" evidence="2">
    <location>
        <begin position="746"/>
        <end position="760"/>
    </location>
</feature>
<organism evidence="4 5">
    <name type="scientific">Cryomyces minteri</name>
    <dbReference type="NCBI Taxonomy" id="331657"/>
    <lineage>
        <taxon>Eukaryota</taxon>
        <taxon>Fungi</taxon>
        <taxon>Dikarya</taxon>
        <taxon>Ascomycota</taxon>
        <taxon>Pezizomycotina</taxon>
        <taxon>Dothideomycetes</taxon>
        <taxon>Dothideomycetes incertae sedis</taxon>
        <taxon>Cryomyces</taxon>
    </lineage>
</organism>
<evidence type="ECO:0000259" key="3">
    <source>
        <dbReference type="PROSITE" id="PS50010"/>
    </source>
</evidence>
<feature type="compositionally biased region" description="Polar residues" evidence="2">
    <location>
        <begin position="1377"/>
        <end position="1396"/>
    </location>
</feature>
<dbReference type="SUPFAM" id="SSF48065">
    <property type="entry name" value="DBL homology domain (DH-domain)"/>
    <property type="match status" value="1"/>
</dbReference>
<dbReference type="PANTHER" id="PTHR22834">
    <property type="entry name" value="NUCLEAR FUSION PROTEIN FUS2"/>
    <property type="match status" value="1"/>
</dbReference>
<dbReference type="PROSITE" id="PS00741">
    <property type="entry name" value="DH_1"/>
    <property type="match status" value="1"/>
</dbReference>
<proteinExistence type="predicted"/>
<reference evidence="4 5" key="1">
    <citation type="submission" date="2017-03" db="EMBL/GenBank/DDBJ databases">
        <title>Genomes of endolithic fungi from Antarctica.</title>
        <authorList>
            <person name="Coleine C."/>
            <person name="Masonjones S."/>
            <person name="Stajich J.E."/>
        </authorList>
    </citation>
    <scope>NUCLEOTIDE SEQUENCE [LARGE SCALE GENOMIC DNA]</scope>
    <source>
        <strain evidence="4 5">CCFEE 5187</strain>
    </source>
</reference>
<feature type="compositionally biased region" description="Polar residues" evidence="2">
    <location>
        <begin position="74"/>
        <end position="98"/>
    </location>
</feature>
<feature type="region of interest" description="Disordered" evidence="2">
    <location>
        <begin position="868"/>
        <end position="896"/>
    </location>
</feature>
<dbReference type="SUPFAM" id="SSF103657">
    <property type="entry name" value="BAR/IMD domain-like"/>
    <property type="match status" value="1"/>
</dbReference>
<feature type="compositionally biased region" description="Low complexity" evidence="2">
    <location>
        <begin position="1362"/>
        <end position="1376"/>
    </location>
</feature>
<dbReference type="Gene3D" id="1.20.1270.60">
    <property type="entry name" value="Arfaptin homology (AH) domain/BAR domain"/>
    <property type="match status" value="1"/>
</dbReference>
<dbReference type="Gene3D" id="1.20.900.10">
    <property type="entry name" value="Dbl homology (DH) domain"/>
    <property type="match status" value="1"/>
</dbReference>
<feature type="compositionally biased region" description="Basic and acidic residues" evidence="2">
    <location>
        <begin position="164"/>
        <end position="200"/>
    </location>
</feature>
<comment type="caution">
    <text evidence="4">The sequence shown here is derived from an EMBL/GenBank/DDBJ whole genome shotgun (WGS) entry which is preliminary data.</text>
</comment>
<feature type="compositionally biased region" description="Basic and acidic residues" evidence="2">
    <location>
        <begin position="704"/>
        <end position="713"/>
    </location>
</feature>
<feature type="region of interest" description="Disordered" evidence="2">
    <location>
        <begin position="1"/>
        <end position="142"/>
    </location>
</feature>
<feature type="region of interest" description="Disordered" evidence="2">
    <location>
        <begin position="330"/>
        <end position="437"/>
    </location>
</feature>
<feature type="coiled-coil region" evidence="1">
    <location>
        <begin position="993"/>
        <end position="1027"/>
    </location>
</feature>
<gene>
    <name evidence="4" type="ORF">B0A49_06336</name>
</gene>
<dbReference type="Proteomes" id="UP000308768">
    <property type="component" value="Unassembled WGS sequence"/>
</dbReference>
<dbReference type="InterPro" id="IPR035899">
    <property type="entry name" value="DBL_dom_sf"/>
</dbReference>
<feature type="compositionally biased region" description="Pro residues" evidence="2">
    <location>
        <begin position="680"/>
        <end position="700"/>
    </location>
</feature>
<feature type="compositionally biased region" description="Polar residues" evidence="2">
    <location>
        <begin position="870"/>
        <end position="884"/>
    </location>
</feature>
<dbReference type="STRING" id="331657.A0A4U0X135"/>
<dbReference type="GO" id="GO:0032955">
    <property type="term" value="P:regulation of division septum assembly"/>
    <property type="evidence" value="ECO:0007669"/>
    <property type="project" value="TreeGrafter"/>
</dbReference>
<protein>
    <recommendedName>
        <fullName evidence="3">DH domain-containing protein</fullName>
    </recommendedName>
</protein>
<keyword evidence="1" id="KW-0175">Coiled coil</keyword>
<feature type="region of interest" description="Disordered" evidence="2">
    <location>
        <begin position="1362"/>
        <end position="1431"/>
    </location>
</feature>
<dbReference type="OrthoDB" id="10256089at2759"/>